<keyword evidence="3 8" id="KW-0479">Metal-binding</keyword>
<comment type="similarity">
    <text evidence="8 10">Belongs to the adenylosuccinate synthetase family.</text>
</comment>
<feature type="binding site" evidence="8">
    <location>
        <begin position="12"/>
        <end position="18"/>
    </location>
    <ligand>
        <name>GTP</name>
        <dbReference type="ChEBI" id="CHEBI:37565"/>
    </ligand>
</feature>
<dbReference type="GO" id="GO:0005737">
    <property type="term" value="C:cytoplasm"/>
    <property type="evidence" value="ECO:0007669"/>
    <property type="project" value="UniProtKB-SubCell"/>
</dbReference>
<feature type="active site" description="Proton donor" evidence="8">
    <location>
        <position position="41"/>
    </location>
</feature>
<dbReference type="Pfam" id="PF00709">
    <property type="entry name" value="Adenylsucc_synt"/>
    <property type="match status" value="1"/>
</dbReference>
<dbReference type="InterPro" id="IPR042109">
    <property type="entry name" value="Adenylosuccinate_synth_dom1"/>
</dbReference>
<keyword evidence="12" id="KW-1185">Reference proteome</keyword>
<proteinExistence type="inferred from homology"/>
<dbReference type="InterPro" id="IPR001114">
    <property type="entry name" value="Adenylosuccinate_synthetase"/>
</dbReference>
<dbReference type="PANTHER" id="PTHR11846">
    <property type="entry name" value="ADENYLOSUCCINATE SYNTHETASE"/>
    <property type="match status" value="1"/>
</dbReference>
<dbReference type="GO" id="GO:0005525">
    <property type="term" value="F:GTP binding"/>
    <property type="evidence" value="ECO:0007669"/>
    <property type="project" value="UniProtKB-UniRule"/>
</dbReference>
<comment type="cofactor">
    <cofactor evidence="8">
        <name>Mg(2+)</name>
        <dbReference type="ChEBI" id="CHEBI:18420"/>
    </cofactor>
    <text evidence="8">Binds 1 Mg(2+) ion per subunit.</text>
</comment>
<dbReference type="InterPro" id="IPR042111">
    <property type="entry name" value="Adenylosuccinate_synth_dom3"/>
</dbReference>
<evidence type="ECO:0000256" key="8">
    <source>
        <dbReference type="HAMAP-Rule" id="MF_00011"/>
    </source>
</evidence>
<dbReference type="EC" id="6.3.4.4" evidence="8 10"/>
<dbReference type="InterPro" id="IPR027417">
    <property type="entry name" value="P-loop_NTPase"/>
</dbReference>
<keyword evidence="2 8" id="KW-0436">Ligase</keyword>
<dbReference type="SUPFAM" id="SSF52540">
    <property type="entry name" value="P-loop containing nucleoside triphosphate hydrolases"/>
    <property type="match status" value="1"/>
</dbReference>
<feature type="active site" evidence="9">
    <location>
        <position position="136"/>
    </location>
</feature>
<name>A0A1M5R570_9FIRM</name>
<dbReference type="GO" id="GO:0044208">
    <property type="term" value="P:'de novo' AMP biosynthetic process"/>
    <property type="evidence" value="ECO:0007669"/>
    <property type="project" value="UniProtKB-UniRule"/>
</dbReference>
<comment type="function">
    <text evidence="8">Plays an important role in the de novo pathway of purine nucleotide biosynthesis. Catalyzes the first committed step in the biosynthesis of AMP from IMP.</text>
</comment>
<dbReference type="PROSITE" id="PS01266">
    <property type="entry name" value="ADENYLOSUCCIN_SYN_1"/>
    <property type="match status" value="1"/>
</dbReference>
<dbReference type="SMART" id="SM00788">
    <property type="entry name" value="Adenylsucc_synt"/>
    <property type="match status" value="1"/>
</dbReference>
<feature type="binding site" description="in other chain" evidence="8">
    <location>
        <position position="236"/>
    </location>
    <ligand>
        <name>IMP</name>
        <dbReference type="ChEBI" id="CHEBI:58053"/>
        <note>ligand shared between dimeric partners</note>
    </ligand>
</feature>
<sequence length="427" mass="47505">MSAVVLVGAQWGDEGKGKITDFLAEKADCVVRYQGGSNAGHTVEVEEEKFMLHLIPSGILYPDTVCVIGNGVVVDMEKLLTEIEGLEERGIDTSNLRISYRAPLVMPYHKKLDELEDRYSGIGTTRRGIGPAYGDKIKRVGFRLVDVLEDSSFFRERFKAQVDYNNRIIEEVYGEKGFDAEAILAEIKEQAARLKRYAADTSLLVYQAIKEGKKVLFEGAQGTLLDIDHGTYPYVTSSNPTAGGACTGAGIGPTFINRVIGIAKAYTTRVGEGPFPTELKDELGDLLREKGYEFGTTTGRPRRCGWLDAVILRYAVRINGLTDLAITKLDVMSEFDVLKICTGYKYKGQVREEFPESLEVLKNCEPLYIELPGWKKDISGITRFEDLPEEACTYIEKIEELTGLKASIIAVGPKRHQTIVREDVFSR</sequence>
<evidence type="ECO:0000256" key="2">
    <source>
        <dbReference type="ARBA" id="ARBA00022598"/>
    </source>
</evidence>
<dbReference type="AlphaFoldDB" id="A0A1M5R570"/>
<feature type="active site" description="Proton acceptor" evidence="8">
    <location>
        <position position="13"/>
    </location>
</feature>
<dbReference type="EMBL" id="FQWY01000043">
    <property type="protein sequence ID" value="SHH21525.1"/>
    <property type="molecule type" value="Genomic_DNA"/>
</dbReference>
<comment type="subcellular location">
    <subcellularLocation>
        <location evidence="8">Cytoplasm</location>
    </subcellularLocation>
</comment>
<evidence type="ECO:0000256" key="7">
    <source>
        <dbReference type="ARBA" id="ARBA00023134"/>
    </source>
</evidence>
<feature type="binding site" evidence="8">
    <location>
        <begin position="328"/>
        <end position="330"/>
    </location>
    <ligand>
        <name>GTP</name>
        <dbReference type="ChEBI" id="CHEBI:37565"/>
    </ligand>
</feature>
<dbReference type="Gene3D" id="3.40.440.10">
    <property type="entry name" value="Adenylosuccinate Synthetase, subunit A, domain 1"/>
    <property type="match status" value="1"/>
</dbReference>
<dbReference type="NCBIfam" id="NF002223">
    <property type="entry name" value="PRK01117.1"/>
    <property type="match status" value="1"/>
</dbReference>
<dbReference type="GO" id="GO:0046040">
    <property type="term" value="P:IMP metabolic process"/>
    <property type="evidence" value="ECO:0007669"/>
    <property type="project" value="TreeGrafter"/>
</dbReference>
<dbReference type="RefSeq" id="WP_073093277.1">
    <property type="nucleotide sequence ID" value="NZ_FQWY01000043.1"/>
</dbReference>
<keyword evidence="6 8" id="KW-0460">Magnesium</keyword>
<dbReference type="PROSITE" id="PS00513">
    <property type="entry name" value="ADENYLOSUCCIN_SYN_2"/>
    <property type="match status" value="1"/>
</dbReference>
<comment type="catalytic activity">
    <reaction evidence="8 10">
        <text>IMP + L-aspartate + GTP = N(6)-(1,2-dicarboxyethyl)-AMP + GDP + phosphate + 2 H(+)</text>
        <dbReference type="Rhea" id="RHEA:15753"/>
        <dbReference type="ChEBI" id="CHEBI:15378"/>
        <dbReference type="ChEBI" id="CHEBI:29991"/>
        <dbReference type="ChEBI" id="CHEBI:37565"/>
        <dbReference type="ChEBI" id="CHEBI:43474"/>
        <dbReference type="ChEBI" id="CHEBI:57567"/>
        <dbReference type="ChEBI" id="CHEBI:58053"/>
        <dbReference type="ChEBI" id="CHEBI:58189"/>
        <dbReference type="EC" id="6.3.4.4"/>
    </reaction>
</comment>
<dbReference type="STRING" id="1123382.SAMN02745221_01945"/>
<dbReference type="UniPathway" id="UPA00075">
    <property type="reaction ID" value="UER00335"/>
</dbReference>
<feature type="binding site" description="in other chain" evidence="8">
    <location>
        <begin position="13"/>
        <end position="16"/>
    </location>
    <ligand>
        <name>IMP</name>
        <dbReference type="ChEBI" id="CHEBI:58053"/>
        <note>ligand shared between dimeric partners</note>
    </ligand>
</feature>
<dbReference type="Gene3D" id="1.10.300.10">
    <property type="entry name" value="Adenylosuccinate Synthetase, subunit A, domain 2"/>
    <property type="match status" value="1"/>
</dbReference>
<accession>A0A1M5R570</accession>
<feature type="binding site" evidence="8">
    <location>
        <begin position="296"/>
        <end position="302"/>
    </location>
    <ligand>
        <name>substrate</name>
    </ligand>
</feature>
<evidence type="ECO:0000256" key="6">
    <source>
        <dbReference type="ARBA" id="ARBA00022842"/>
    </source>
</evidence>
<feature type="binding site" evidence="8">
    <location>
        <position position="40"/>
    </location>
    <ligand>
        <name>Mg(2+)</name>
        <dbReference type="ChEBI" id="CHEBI:18420"/>
    </ligand>
</feature>
<keyword evidence="4 8" id="KW-0547">Nucleotide-binding</keyword>
<dbReference type="PANTHER" id="PTHR11846:SF0">
    <property type="entry name" value="ADENYLOSUCCINATE SYNTHETASE"/>
    <property type="match status" value="1"/>
</dbReference>
<gene>
    <name evidence="8" type="primary">purA</name>
    <name evidence="11" type="ORF">SAMN02745221_01945</name>
</gene>
<dbReference type="HAMAP" id="MF_00011">
    <property type="entry name" value="Adenylosucc_synth"/>
    <property type="match status" value="1"/>
</dbReference>
<dbReference type="OrthoDB" id="9807553at2"/>
<keyword evidence="5 8" id="KW-0658">Purine biosynthesis</keyword>
<dbReference type="GO" id="GO:0004019">
    <property type="term" value="F:adenylosuccinate synthase activity"/>
    <property type="evidence" value="ECO:0007669"/>
    <property type="project" value="UniProtKB-UniRule"/>
</dbReference>
<dbReference type="Gene3D" id="3.90.170.10">
    <property type="entry name" value="Adenylosuccinate Synthetase, subunit A, domain 3"/>
    <property type="match status" value="1"/>
</dbReference>
<dbReference type="CDD" id="cd03108">
    <property type="entry name" value="AdSS"/>
    <property type="match status" value="1"/>
</dbReference>
<feature type="binding site" description="in other chain" evidence="8">
    <location>
        <begin position="38"/>
        <end position="41"/>
    </location>
    <ligand>
        <name>IMP</name>
        <dbReference type="ChEBI" id="CHEBI:58053"/>
        <note>ligand shared between dimeric partners</note>
    </ligand>
</feature>
<dbReference type="GO" id="GO:0000287">
    <property type="term" value="F:magnesium ion binding"/>
    <property type="evidence" value="ECO:0007669"/>
    <property type="project" value="UniProtKB-UniRule"/>
</dbReference>
<dbReference type="InterPro" id="IPR033128">
    <property type="entry name" value="Adenylosuccin_syn_Lys_AS"/>
</dbReference>
<evidence type="ECO:0000313" key="12">
    <source>
        <dbReference type="Proteomes" id="UP000242329"/>
    </source>
</evidence>
<evidence type="ECO:0000256" key="10">
    <source>
        <dbReference type="RuleBase" id="RU000520"/>
    </source>
</evidence>
<feature type="binding site" evidence="8">
    <location>
        <position position="13"/>
    </location>
    <ligand>
        <name>Mg(2+)</name>
        <dbReference type="ChEBI" id="CHEBI:18420"/>
    </ligand>
</feature>
<feature type="binding site" evidence="8">
    <location>
        <begin position="40"/>
        <end position="42"/>
    </location>
    <ligand>
        <name>GTP</name>
        <dbReference type="ChEBI" id="CHEBI:37565"/>
    </ligand>
</feature>
<feature type="binding site" evidence="8">
    <location>
        <position position="139"/>
    </location>
    <ligand>
        <name>IMP</name>
        <dbReference type="ChEBI" id="CHEBI:58053"/>
        <note>ligand shared between dimeric partners</note>
    </ligand>
</feature>
<feature type="binding site" evidence="8">
    <location>
        <position position="302"/>
    </location>
    <ligand>
        <name>GTP</name>
        <dbReference type="ChEBI" id="CHEBI:37565"/>
    </ligand>
</feature>
<evidence type="ECO:0000256" key="4">
    <source>
        <dbReference type="ARBA" id="ARBA00022741"/>
    </source>
</evidence>
<feature type="binding site" description="in other chain" evidence="8">
    <location>
        <position position="300"/>
    </location>
    <ligand>
        <name>IMP</name>
        <dbReference type="ChEBI" id="CHEBI:58053"/>
        <note>ligand shared between dimeric partners</note>
    </ligand>
</feature>
<evidence type="ECO:0000313" key="11">
    <source>
        <dbReference type="EMBL" id="SHH21525.1"/>
    </source>
</evidence>
<reference evidence="12" key="1">
    <citation type="submission" date="2016-11" db="EMBL/GenBank/DDBJ databases">
        <authorList>
            <person name="Varghese N."/>
            <person name="Submissions S."/>
        </authorList>
    </citation>
    <scope>NUCLEOTIDE SEQUENCE [LARGE SCALE GENOMIC DNA]</scope>
    <source>
        <strain evidence="12">DSM 11003</strain>
    </source>
</reference>
<keyword evidence="7 8" id="KW-0342">GTP-binding</keyword>
<dbReference type="InterPro" id="IPR018220">
    <property type="entry name" value="Adenylosuccin_syn_GTP-bd"/>
</dbReference>
<dbReference type="InterPro" id="IPR042110">
    <property type="entry name" value="Adenylosuccinate_synth_dom2"/>
</dbReference>
<comment type="pathway">
    <text evidence="8 10">Purine metabolism; AMP biosynthesis via de novo pathway; AMP from IMP: step 1/2.</text>
</comment>
<evidence type="ECO:0000256" key="3">
    <source>
        <dbReference type="ARBA" id="ARBA00022723"/>
    </source>
</evidence>
<feature type="binding site" evidence="8">
    <location>
        <begin position="410"/>
        <end position="412"/>
    </location>
    <ligand>
        <name>GTP</name>
        <dbReference type="ChEBI" id="CHEBI:37565"/>
    </ligand>
</feature>
<protein>
    <recommendedName>
        <fullName evidence="8 10">Adenylosuccinate synthetase</fullName>
        <shortName evidence="8">AMPSase</shortName>
        <shortName evidence="8">AdSS</shortName>
        <ecNumber evidence="8 10">6.3.4.4</ecNumber>
    </recommendedName>
    <alternativeName>
        <fullName evidence="8">IMP--aspartate ligase</fullName>
    </alternativeName>
</protein>
<evidence type="ECO:0000256" key="5">
    <source>
        <dbReference type="ARBA" id="ARBA00022755"/>
    </source>
</evidence>
<dbReference type="Proteomes" id="UP000242329">
    <property type="component" value="Unassembled WGS sequence"/>
</dbReference>
<dbReference type="FunFam" id="3.90.170.10:FF:000001">
    <property type="entry name" value="Adenylosuccinate synthetase"/>
    <property type="match status" value="1"/>
</dbReference>
<organism evidence="11 12">
    <name type="scientific">Thermosyntropha lipolytica DSM 11003</name>
    <dbReference type="NCBI Taxonomy" id="1123382"/>
    <lineage>
        <taxon>Bacteria</taxon>
        <taxon>Bacillati</taxon>
        <taxon>Bacillota</taxon>
        <taxon>Clostridia</taxon>
        <taxon>Eubacteriales</taxon>
        <taxon>Syntrophomonadaceae</taxon>
        <taxon>Thermosyntropha</taxon>
    </lineage>
</organism>
<keyword evidence="8" id="KW-0963">Cytoplasm</keyword>
<evidence type="ECO:0000256" key="9">
    <source>
        <dbReference type="PROSITE-ProRule" id="PRU10134"/>
    </source>
</evidence>
<comment type="subunit">
    <text evidence="1 8">Homodimer.</text>
</comment>
<dbReference type="NCBIfam" id="TIGR00184">
    <property type="entry name" value="purA"/>
    <property type="match status" value="1"/>
</dbReference>
<feature type="binding site" description="in other chain" evidence="8">
    <location>
        <position position="221"/>
    </location>
    <ligand>
        <name>IMP</name>
        <dbReference type="ChEBI" id="CHEBI:58053"/>
        <note>ligand shared between dimeric partners</note>
    </ligand>
</feature>
<feature type="binding site" description="in other chain" evidence="8">
    <location>
        <position position="125"/>
    </location>
    <ligand>
        <name>IMP</name>
        <dbReference type="ChEBI" id="CHEBI:58053"/>
        <note>ligand shared between dimeric partners</note>
    </ligand>
</feature>
<dbReference type="FunFam" id="1.10.300.10:FF:000001">
    <property type="entry name" value="Adenylosuccinate synthetase"/>
    <property type="match status" value="1"/>
</dbReference>
<evidence type="ECO:0000256" key="1">
    <source>
        <dbReference type="ARBA" id="ARBA00011738"/>
    </source>
</evidence>